<accession>A0A671T483</accession>
<evidence type="ECO:0000313" key="10">
    <source>
        <dbReference type="Proteomes" id="UP000472260"/>
    </source>
</evidence>
<dbReference type="InterPro" id="IPR027806">
    <property type="entry name" value="HARBI1_dom"/>
</dbReference>
<protein>
    <recommendedName>
        <fullName evidence="8">DDE Tnp4 domain-containing protein</fullName>
    </recommendedName>
</protein>
<keyword evidence="7" id="KW-0539">Nucleus</keyword>
<reference evidence="9" key="2">
    <citation type="submission" date="2025-09" db="UniProtKB">
        <authorList>
            <consortium name="Ensembl"/>
        </authorList>
    </citation>
    <scope>IDENTIFICATION</scope>
</reference>
<evidence type="ECO:0000256" key="3">
    <source>
        <dbReference type="ARBA" id="ARBA00006958"/>
    </source>
</evidence>
<comment type="similarity">
    <text evidence="3">Belongs to the HARBI1 family.</text>
</comment>
<feature type="domain" description="DDE Tnp4" evidence="8">
    <location>
        <begin position="127"/>
        <end position="291"/>
    </location>
</feature>
<evidence type="ECO:0000256" key="2">
    <source>
        <dbReference type="ARBA" id="ARBA00004123"/>
    </source>
</evidence>
<dbReference type="PANTHER" id="PTHR22930">
    <property type="match status" value="1"/>
</dbReference>
<evidence type="ECO:0000256" key="6">
    <source>
        <dbReference type="ARBA" id="ARBA00022801"/>
    </source>
</evidence>
<keyword evidence="4" id="KW-0540">Nuclease</keyword>
<evidence type="ECO:0000259" key="8">
    <source>
        <dbReference type="Pfam" id="PF13359"/>
    </source>
</evidence>
<evidence type="ECO:0000256" key="5">
    <source>
        <dbReference type="ARBA" id="ARBA00022723"/>
    </source>
</evidence>
<dbReference type="AlphaFoldDB" id="A0A671T483"/>
<evidence type="ECO:0000256" key="1">
    <source>
        <dbReference type="ARBA" id="ARBA00001968"/>
    </source>
</evidence>
<evidence type="ECO:0000256" key="7">
    <source>
        <dbReference type="ARBA" id="ARBA00023242"/>
    </source>
</evidence>
<keyword evidence="6" id="KW-0378">Hydrolase</keyword>
<evidence type="ECO:0000313" key="9">
    <source>
        <dbReference type="Ensembl" id="ENSSANP00000103818.1"/>
    </source>
</evidence>
<dbReference type="Proteomes" id="UP000472260">
    <property type="component" value="Unassembled WGS sequence"/>
</dbReference>
<organism evidence="9 10">
    <name type="scientific">Sinocyclocheilus anshuiensis</name>
    <dbReference type="NCBI Taxonomy" id="1608454"/>
    <lineage>
        <taxon>Eukaryota</taxon>
        <taxon>Metazoa</taxon>
        <taxon>Chordata</taxon>
        <taxon>Craniata</taxon>
        <taxon>Vertebrata</taxon>
        <taxon>Euteleostomi</taxon>
        <taxon>Actinopterygii</taxon>
        <taxon>Neopterygii</taxon>
        <taxon>Teleostei</taxon>
        <taxon>Ostariophysi</taxon>
        <taxon>Cypriniformes</taxon>
        <taxon>Cyprinidae</taxon>
        <taxon>Cyprininae</taxon>
        <taxon>Sinocyclocheilus</taxon>
    </lineage>
</organism>
<keyword evidence="10" id="KW-1185">Reference proteome</keyword>
<evidence type="ECO:0000256" key="4">
    <source>
        <dbReference type="ARBA" id="ARBA00022722"/>
    </source>
</evidence>
<dbReference type="PANTHER" id="PTHR22930:SF269">
    <property type="entry name" value="NUCLEASE HARBI1-LIKE PROTEIN"/>
    <property type="match status" value="1"/>
</dbReference>
<dbReference type="GO" id="GO:0005634">
    <property type="term" value="C:nucleus"/>
    <property type="evidence" value="ECO:0007669"/>
    <property type="project" value="UniProtKB-SubCell"/>
</dbReference>
<dbReference type="GO" id="GO:0016787">
    <property type="term" value="F:hydrolase activity"/>
    <property type="evidence" value="ECO:0007669"/>
    <property type="project" value="UniProtKB-KW"/>
</dbReference>
<keyword evidence="5" id="KW-0479">Metal-binding</keyword>
<comment type="subcellular location">
    <subcellularLocation>
        <location evidence="2">Nucleus</location>
    </subcellularLocation>
</comment>
<sequence length="355" mass="39831">MLVQEMRAMDMEKHHQHFRMSAAKFDFLGRRIGECVQHKRTHIAPISVAERLAVTLCYLSTGCSQVGVAASYRLGSCTVSKIIPEVCKAIWDTLQPEFVPFPSQTQWMDIARDFWRVWNFPLCLGAIDGKHVTIKAPRNAGSDYFNYKGSHSVVLMAACDAHYRFTMVDVGAYGRESDGGVFKESIYGSKLINRTLELPRPATLPGTDVTNPHVFVADAAFPLLPNLMRPFPGSNLTTAQQVYNYRHSRARRIIENTFGIMASRWRIFGRPIDCSPDNVVHIVKTCVALHNCLTHTDASNPGNTILVKACARQLTAGRASRFALNTRHNLMTFFQTPAGHVPWQDNVVRRGLQNI</sequence>
<dbReference type="Ensembl" id="ENSSANT00000110182.1">
    <property type="protein sequence ID" value="ENSSANP00000103818.1"/>
    <property type="gene ID" value="ENSSANG00000050878.1"/>
</dbReference>
<dbReference type="GO" id="GO:0046872">
    <property type="term" value="F:metal ion binding"/>
    <property type="evidence" value="ECO:0007669"/>
    <property type="project" value="UniProtKB-KW"/>
</dbReference>
<dbReference type="InterPro" id="IPR045249">
    <property type="entry name" value="HARBI1-like"/>
</dbReference>
<dbReference type="GO" id="GO:0004518">
    <property type="term" value="F:nuclease activity"/>
    <property type="evidence" value="ECO:0007669"/>
    <property type="project" value="UniProtKB-KW"/>
</dbReference>
<comment type="cofactor">
    <cofactor evidence="1">
        <name>a divalent metal cation</name>
        <dbReference type="ChEBI" id="CHEBI:60240"/>
    </cofactor>
</comment>
<name>A0A671T483_9TELE</name>
<proteinExistence type="inferred from homology"/>
<reference evidence="9" key="1">
    <citation type="submission" date="2025-08" db="UniProtKB">
        <authorList>
            <consortium name="Ensembl"/>
        </authorList>
    </citation>
    <scope>IDENTIFICATION</scope>
</reference>
<dbReference type="Pfam" id="PF13359">
    <property type="entry name" value="DDE_Tnp_4"/>
    <property type="match status" value="1"/>
</dbReference>